<feature type="binding site" evidence="7">
    <location>
        <position position="149"/>
    </location>
    <ligand>
        <name>L-glutamine</name>
        <dbReference type="ChEBI" id="CHEBI:58359"/>
    </ligand>
</feature>
<dbReference type="NCBIfam" id="TIGR00552">
    <property type="entry name" value="nadE"/>
    <property type="match status" value="1"/>
</dbReference>
<evidence type="ECO:0000313" key="12">
    <source>
        <dbReference type="Proteomes" id="UP000000245"/>
    </source>
</evidence>
<evidence type="ECO:0000256" key="7">
    <source>
        <dbReference type="HAMAP-Rule" id="MF_02090"/>
    </source>
</evidence>
<dbReference type="InterPro" id="IPR003010">
    <property type="entry name" value="C-N_Hydrolase"/>
</dbReference>
<comment type="catalytic activity">
    <reaction evidence="7 8">
        <text>deamido-NAD(+) + L-glutamine + ATP + H2O = L-glutamate + AMP + diphosphate + NAD(+) + H(+)</text>
        <dbReference type="Rhea" id="RHEA:24384"/>
        <dbReference type="ChEBI" id="CHEBI:15377"/>
        <dbReference type="ChEBI" id="CHEBI:15378"/>
        <dbReference type="ChEBI" id="CHEBI:29985"/>
        <dbReference type="ChEBI" id="CHEBI:30616"/>
        <dbReference type="ChEBI" id="CHEBI:33019"/>
        <dbReference type="ChEBI" id="CHEBI:57540"/>
        <dbReference type="ChEBI" id="CHEBI:58359"/>
        <dbReference type="ChEBI" id="CHEBI:58437"/>
        <dbReference type="ChEBI" id="CHEBI:456215"/>
        <dbReference type="EC" id="6.3.5.1"/>
    </reaction>
</comment>
<evidence type="ECO:0000256" key="3">
    <source>
        <dbReference type="ARBA" id="ARBA00022598"/>
    </source>
</evidence>
<feature type="binding site" evidence="7">
    <location>
        <position position="432"/>
    </location>
    <ligand>
        <name>deamido-NAD(+)</name>
        <dbReference type="ChEBI" id="CHEBI:58437"/>
        <note>ligand shared between two neighboring subunits</note>
    </ligand>
</feature>
<dbReference type="GO" id="GO:0003952">
    <property type="term" value="F:NAD+ synthase (glutamine-hydrolyzing) activity"/>
    <property type="evidence" value="ECO:0007669"/>
    <property type="project" value="UniProtKB-UniRule"/>
</dbReference>
<dbReference type="Proteomes" id="UP000000245">
    <property type="component" value="Chromosome"/>
</dbReference>
<keyword evidence="5 7" id="KW-0067">ATP-binding</keyword>
<gene>
    <name evidence="7" type="primary">nadE</name>
    <name evidence="11" type="ordered locus">Acry_1986</name>
</gene>
<dbReference type="eggNOG" id="COG0171">
    <property type="taxonomic scope" value="Bacteria"/>
</dbReference>
<dbReference type="UniPathway" id="UPA00253">
    <property type="reaction ID" value="UER00334"/>
</dbReference>
<accession>A5G005</accession>
<dbReference type="PANTHER" id="PTHR23090">
    <property type="entry name" value="NH 3 /GLUTAMINE-DEPENDENT NAD + SYNTHETASE"/>
    <property type="match status" value="1"/>
</dbReference>
<keyword evidence="4 7" id="KW-0547">Nucleotide-binding</keyword>
<evidence type="ECO:0000256" key="6">
    <source>
        <dbReference type="ARBA" id="ARBA00023027"/>
    </source>
</evidence>
<dbReference type="Pfam" id="PF02540">
    <property type="entry name" value="NAD_synthase"/>
    <property type="match status" value="1"/>
</dbReference>
<dbReference type="HAMAP" id="MF_02090">
    <property type="entry name" value="NadE_glutamine_dep"/>
    <property type="match status" value="1"/>
</dbReference>
<evidence type="ECO:0000256" key="5">
    <source>
        <dbReference type="ARBA" id="ARBA00022840"/>
    </source>
</evidence>
<dbReference type="PIRSF" id="PIRSF006630">
    <property type="entry name" value="NADS_GAT"/>
    <property type="match status" value="1"/>
</dbReference>
<dbReference type="EMBL" id="CP000697">
    <property type="protein sequence ID" value="ABQ31187.1"/>
    <property type="molecule type" value="Genomic_DNA"/>
</dbReference>
<dbReference type="InterPro" id="IPR036526">
    <property type="entry name" value="C-N_Hydrolase_sf"/>
</dbReference>
<dbReference type="CDD" id="cd07570">
    <property type="entry name" value="GAT_Gln-NAD-synth"/>
    <property type="match status" value="1"/>
</dbReference>
<evidence type="ECO:0000259" key="10">
    <source>
        <dbReference type="PROSITE" id="PS50263"/>
    </source>
</evidence>
<dbReference type="EC" id="6.3.5.1" evidence="7 8"/>
<dbReference type="Gene3D" id="3.60.110.10">
    <property type="entry name" value="Carbon-nitrogen hydrolase"/>
    <property type="match status" value="1"/>
</dbReference>
<dbReference type="FunFam" id="3.40.50.620:FF:000106">
    <property type="entry name" value="Glutamine-dependent NAD(+) synthetase"/>
    <property type="match status" value="1"/>
</dbReference>
<feature type="binding site" evidence="7">
    <location>
        <position position="205"/>
    </location>
    <ligand>
        <name>L-glutamine</name>
        <dbReference type="ChEBI" id="CHEBI:58359"/>
    </ligand>
</feature>
<dbReference type="STRING" id="349163.Acry_1986"/>
<feature type="binding site" evidence="7">
    <location>
        <position position="403"/>
    </location>
    <ligand>
        <name>deamido-NAD(+)</name>
        <dbReference type="ChEBI" id="CHEBI:58437"/>
        <note>ligand shared between two neighboring subunits</note>
    </ligand>
</feature>
<dbReference type="PROSITE" id="PS50263">
    <property type="entry name" value="CN_HYDROLASE"/>
    <property type="match status" value="1"/>
</dbReference>
<evidence type="ECO:0000256" key="4">
    <source>
        <dbReference type="ARBA" id="ARBA00022741"/>
    </source>
</evidence>
<feature type="binding site" evidence="7">
    <location>
        <position position="551"/>
    </location>
    <ligand>
        <name>deamido-NAD(+)</name>
        <dbReference type="ChEBI" id="CHEBI:58437"/>
        <note>ligand shared between two neighboring subunits</note>
    </ligand>
</feature>
<evidence type="ECO:0000256" key="2">
    <source>
        <dbReference type="ARBA" id="ARBA00007145"/>
    </source>
</evidence>
<dbReference type="InterPro" id="IPR003694">
    <property type="entry name" value="NAD_synthase"/>
</dbReference>
<feature type="active site" description="Nucleophile; for glutaminase activity" evidence="7">
    <location>
        <position position="179"/>
    </location>
</feature>
<name>A5G005_ACICJ</name>
<comment type="similarity">
    <text evidence="9">Belongs to the NAD synthetase family.</text>
</comment>
<feature type="domain" description="CN hydrolase" evidence="10">
    <location>
        <begin position="34"/>
        <end position="278"/>
    </location>
</feature>
<feature type="active site" description="Proton acceptor; for glutaminase activity" evidence="7">
    <location>
        <position position="74"/>
    </location>
</feature>
<keyword evidence="3 7" id="KW-0436">Ligase</keyword>
<dbReference type="Gene3D" id="3.40.50.620">
    <property type="entry name" value="HUPs"/>
    <property type="match status" value="1"/>
</dbReference>
<protein>
    <recommendedName>
        <fullName evidence="7 8">Glutamine-dependent NAD(+) synthetase</fullName>
        <ecNumber evidence="7 8">6.3.5.1</ecNumber>
    </recommendedName>
    <alternativeName>
        <fullName evidence="7 8">NAD(+) synthase [glutamine-hydrolyzing]</fullName>
    </alternativeName>
</protein>
<dbReference type="GO" id="GO:0005737">
    <property type="term" value="C:cytoplasm"/>
    <property type="evidence" value="ECO:0007669"/>
    <property type="project" value="InterPro"/>
</dbReference>
<comment type="function">
    <text evidence="7">Catalyzes the ATP-dependent amidation of deamido-NAD to form NAD. Uses L-glutamine as a nitrogen source.</text>
</comment>
<evidence type="ECO:0000256" key="1">
    <source>
        <dbReference type="ARBA" id="ARBA00005188"/>
    </source>
</evidence>
<keyword evidence="6 7" id="KW-0520">NAD</keyword>
<feature type="active site" description="For glutaminase activity" evidence="7">
    <location>
        <position position="143"/>
    </location>
</feature>
<dbReference type="eggNOG" id="COG0388">
    <property type="taxonomic scope" value="Bacteria"/>
</dbReference>
<feature type="binding site" evidence="7">
    <location>
        <position position="427"/>
    </location>
    <ligand>
        <name>ATP</name>
        <dbReference type="ChEBI" id="CHEBI:30616"/>
    </ligand>
</feature>
<dbReference type="NCBIfam" id="NF010588">
    <property type="entry name" value="PRK13981.1"/>
    <property type="match status" value="1"/>
</dbReference>
<comment type="caution">
    <text evidence="7">Lacks conserved residue(s) required for the propagation of feature annotation.</text>
</comment>
<feature type="binding site" evidence="7">
    <location>
        <position position="211"/>
    </location>
    <ligand>
        <name>L-glutamine</name>
        <dbReference type="ChEBI" id="CHEBI:58359"/>
    </ligand>
</feature>
<dbReference type="Pfam" id="PF00795">
    <property type="entry name" value="CN_hydrolase"/>
    <property type="match status" value="1"/>
</dbReference>
<dbReference type="KEGG" id="acr:Acry_1986"/>
<dbReference type="GO" id="GO:0009435">
    <property type="term" value="P:NAD+ biosynthetic process"/>
    <property type="evidence" value="ECO:0007669"/>
    <property type="project" value="UniProtKB-UniRule"/>
</dbReference>
<dbReference type="CDD" id="cd00553">
    <property type="entry name" value="NAD_synthase"/>
    <property type="match status" value="1"/>
</dbReference>
<sequence>MRPNDGRFVTIRHNPARGDDGTKTAYLAGMTDTLTLAIAQLDLHVGAIDRNLAAIRAARAEAARRGADLLVTPELGIAGYPPEDLVLKPAFVAACEAAAAELAADTADGGPGVIVGLPWRAEGALHNAAFVLDGGRIIARRAKHELPNYGVFDEKRVFAPGPAPGPVMFRGFRLGVMICEDWWLPAVSETLAETGAELLVSINGSPFEDGKLGVRLQLALNRVVETGLPFVFAAMTGGQDEIVFDGASFALNADRSLALRMPHFRAAIETLVWKRTTTGLVAEPHVLPPEPERLDLVYRAMVMGLADYVNKNGFPGVILGLSGGIDSALSAAVAVDALGPARVRAVMMPSRYTSAHSLEDAAACADLLGIRCDTVPIGGATEAFAAVLEPLYEGRTPDITEENIQSRARGLILMALSNKLGHMVLTTGNKSEMSVGYATLYGDMCGGYSVLKDVYKTTVFALSHWRNANRPADALGPAGAVMPERVITKPPSAELRENQTDQDSLPPYDVLDAVLEGLVEGEKSIEELVAAGHDRATVARVWKLLDRAEYKRRQAPPGVKITARAFGRDRRYPITNGFTRLVG</sequence>
<keyword evidence="12" id="KW-1185">Reference proteome</keyword>
<reference evidence="11 12" key="1">
    <citation type="submission" date="2007-05" db="EMBL/GenBank/DDBJ databases">
        <title>Complete sequence of chromosome of Acidiphilium cryptum JF-5.</title>
        <authorList>
            <consortium name="US DOE Joint Genome Institute"/>
            <person name="Copeland A."/>
            <person name="Lucas S."/>
            <person name="Lapidus A."/>
            <person name="Barry K."/>
            <person name="Detter J.C."/>
            <person name="Glavina del Rio T."/>
            <person name="Hammon N."/>
            <person name="Israni S."/>
            <person name="Dalin E."/>
            <person name="Tice H."/>
            <person name="Pitluck S."/>
            <person name="Sims D."/>
            <person name="Brettin T."/>
            <person name="Bruce D."/>
            <person name="Han C."/>
            <person name="Schmutz J."/>
            <person name="Larimer F."/>
            <person name="Land M."/>
            <person name="Hauser L."/>
            <person name="Kyrpides N."/>
            <person name="Kim E."/>
            <person name="Magnuson T."/>
            <person name="Richardson P."/>
        </authorList>
    </citation>
    <scope>NUCLEOTIDE SEQUENCE [LARGE SCALE GENOMIC DNA]</scope>
    <source>
        <strain evidence="11 12">JF-5</strain>
    </source>
</reference>
<evidence type="ECO:0000256" key="9">
    <source>
        <dbReference type="RuleBase" id="RU003811"/>
    </source>
</evidence>
<dbReference type="GO" id="GO:0008795">
    <property type="term" value="F:NAD+ synthase activity"/>
    <property type="evidence" value="ECO:0007669"/>
    <property type="project" value="UniProtKB-UniRule"/>
</dbReference>
<feature type="binding site" evidence="7">
    <location>
        <begin position="320"/>
        <end position="327"/>
    </location>
    <ligand>
        <name>ATP</name>
        <dbReference type="ChEBI" id="CHEBI:30616"/>
    </ligand>
</feature>
<dbReference type="SUPFAM" id="SSF52402">
    <property type="entry name" value="Adenine nucleotide alpha hydrolases-like"/>
    <property type="match status" value="1"/>
</dbReference>
<dbReference type="PANTHER" id="PTHR23090:SF9">
    <property type="entry name" value="GLUTAMINE-DEPENDENT NAD(+) SYNTHETASE"/>
    <property type="match status" value="1"/>
</dbReference>
<dbReference type="InterPro" id="IPR014445">
    <property type="entry name" value="Gln-dep_NAD_synthase"/>
</dbReference>
<dbReference type="GO" id="GO:0005524">
    <property type="term" value="F:ATP binding"/>
    <property type="evidence" value="ECO:0007669"/>
    <property type="project" value="UniProtKB-UniRule"/>
</dbReference>
<proteinExistence type="inferred from homology"/>
<evidence type="ECO:0000256" key="8">
    <source>
        <dbReference type="PIRNR" id="PIRNR006630"/>
    </source>
</evidence>
<dbReference type="SUPFAM" id="SSF56317">
    <property type="entry name" value="Carbon-nitrogen hydrolase"/>
    <property type="match status" value="1"/>
</dbReference>
<comment type="similarity">
    <text evidence="2 7 8">In the C-terminal section; belongs to the NAD synthetase family.</text>
</comment>
<dbReference type="AlphaFoldDB" id="A5G005"/>
<dbReference type="InterPro" id="IPR014729">
    <property type="entry name" value="Rossmann-like_a/b/a_fold"/>
</dbReference>
<dbReference type="HOGENOM" id="CLU_022313_2_0_5"/>
<comment type="pathway">
    <text evidence="1 7 8">Cofactor biosynthesis; NAD(+) biosynthesis; NAD(+) from deamido-NAD(+) (L-Gln route): step 1/1.</text>
</comment>
<dbReference type="InterPro" id="IPR022310">
    <property type="entry name" value="NAD/GMP_synthase"/>
</dbReference>
<organism evidence="11 12">
    <name type="scientific">Acidiphilium cryptum (strain JF-5)</name>
    <dbReference type="NCBI Taxonomy" id="349163"/>
    <lineage>
        <taxon>Bacteria</taxon>
        <taxon>Pseudomonadati</taxon>
        <taxon>Pseudomonadota</taxon>
        <taxon>Alphaproteobacteria</taxon>
        <taxon>Acetobacterales</taxon>
        <taxon>Acidocellaceae</taxon>
        <taxon>Acidiphilium</taxon>
    </lineage>
</organism>
<evidence type="ECO:0000313" key="11">
    <source>
        <dbReference type="EMBL" id="ABQ31187.1"/>
    </source>
</evidence>
<dbReference type="GO" id="GO:0004359">
    <property type="term" value="F:glutaminase activity"/>
    <property type="evidence" value="ECO:0007669"/>
    <property type="project" value="InterPro"/>
</dbReference>